<sequence length="449" mass="48976">MSGELDIFGQVPGMYKLYTQLCSIYPADTTSDATCINTLTNGLDRLAQSFPWLTGHVVNEGAGDGCTGVFRIIPLHNIQLVVKDLRSDPSAPTMDGLRRAKYPFTMLDENVIAPCPTLNLPGNPPNITSESALVFCVQANFIDGGLMLTTVTQHNVMDMTGHDFVLKLLSKACKNEPFTSEDLALGNMDRSGAIPLLDTSYTPGPELAGHIVKPSLNETSAPAKSTWAYIEFSETQLAALKVLASSSLPPSTSFVSTDDAVSAFVWQCIARARASRLGANSNSMLARAVDPRTLLDMPKEYPGLVQCMAHSTDTIQKLSDEPLGVIAAQLRSQLDPKENDLAFKTRALATYMSRSEDKSRASVTASVDVSSDFMLSSWSRTQSYEQDFGLELGKPEAVRRPHFTPFEGLGYLMPRSPAGELPVAICLRDEDWARLRTDPEFLRFATYIG</sequence>
<dbReference type="InterPro" id="IPR023213">
    <property type="entry name" value="CAT-like_dom_sf"/>
</dbReference>
<dbReference type="Gene3D" id="3.30.559.10">
    <property type="entry name" value="Chloramphenicol acetyltransferase-like domain"/>
    <property type="match status" value="2"/>
</dbReference>
<dbReference type="Pfam" id="PF22664">
    <property type="entry name" value="TRI-like_N"/>
    <property type="match status" value="1"/>
</dbReference>
<dbReference type="PANTHER" id="PTHR31896">
    <property type="entry name" value="FAMILY REGULATORY PROTEIN, PUTATIVE (AFU_ORTHOLOGUE AFUA_3G14730)-RELATED"/>
    <property type="match status" value="1"/>
</dbReference>
<keyword evidence="1" id="KW-0808">Transferase</keyword>
<protein>
    <recommendedName>
        <fullName evidence="3">Trichothecene 3-O-acetyltransferase-like N-terminal domain-containing protein</fullName>
    </recommendedName>
</protein>
<dbReference type="InterPro" id="IPR051283">
    <property type="entry name" value="Sec_Metabolite_Acyltrans"/>
</dbReference>
<feature type="domain" description="Trichothecene 3-O-acetyltransferase-like N-terminal" evidence="3">
    <location>
        <begin position="17"/>
        <end position="173"/>
    </location>
</feature>
<organism evidence="4 5">
    <name type="scientific">Penicillium olsonii</name>
    <dbReference type="NCBI Taxonomy" id="99116"/>
    <lineage>
        <taxon>Eukaryota</taxon>
        <taxon>Fungi</taxon>
        <taxon>Dikarya</taxon>
        <taxon>Ascomycota</taxon>
        <taxon>Pezizomycotina</taxon>
        <taxon>Eurotiomycetes</taxon>
        <taxon>Eurotiomycetidae</taxon>
        <taxon>Eurotiales</taxon>
        <taxon>Aspergillaceae</taxon>
        <taxon>Penicillium</taxon>
    </lineage>
</organism>
<proteinExistence type="predicted"/>
<accession>A0A9W4HPK2</accession>
<dbReference type="PANTHER" id="PTHR31896:SF64">
    <property type="entry name" value="TRICHOTHECENE 3-O-ACETYLTRANSFERASE"/>
    <property type="match status" value="1"/>
</dbReference>
<evidence type="ECO:0000313" key="4">
    <source>
        <dbReference type="EMBL" id="CAG8082855.1"/>
    </source>
</evidence>
<evidence type="ECO:0000256" key="2">
    <source>
        <dbReference type="ARBA" id="ARBA00023315"/>
    </source>
</evidence>
<evidence type="ECO:0000256" key="1">
    <source>
        <dbReference type="ARBA" id="ARBA00022679"/>
    </source>
</evidence>
<evidence type="ECO:0000259" key="3">
    <source>
        <dbReference type="Pfam" id="PF22664"/>
    </source>
</evidence>
<comment type="caution">
    <text evidence="4">The sequence shown here is derived from an EMBL/GenBank/DDBJ whole genome shotgun (WGS) entry which is preliminary data.</text>
</comment>
<dbReference type="GO" id="GO:0016746">
    <property type="term" value="F:acyltransferase activity"/>
    <property type="evidence" value="ECO:0007669"/>
    <property type="project" value="UniProtKB-KW"/>
</dbReference>
<dbReference type="Proteomes" id="UP001153618">
    <property type="component" value="Unassembled WGS sequence"/>
</dbReference>
<dbReference type="InterPro" id="IPR054710">
    <property type="entry name" value="Tri101-like_N"/>
</dbReference>
<evidence type="ECO:0000313" key="5">
    <source>
        <dbReference type="Proteomes" id="UP001153618"/>
    </source>
</evidence>
<dbReference type="OrthoDB" id="1862401at2759"/>
<dbReference type="AlphaFoldDB" id="A0A9W4HPK2"/>
<keyword evidence="2" id="KW-0012">Acyltransferase</keyword>
<gene>
    <name evidence="4" type="ORF">POLS_LOCUS4164</name>
</gene>
<reference evidence="4" key="1">
    <citation type="submission" date="2021-07" db="EMBL/GenBank/DDBJ databases">
        <authorList>
            <person name="Branca A.L. A."/>
        </authorList>
    </citation>
    <scope>NUCLEOTIDE SEQUENCE</scope>
</reference>
<name>A0A9W4HPK2_PENOL</name>
<keyword evidence="5" id="KW-1185">Reference proteome</keyword>
<dbReference type="EMBL" id="CAJVOS010000020">
    <property type="protein sequence ID" value="CAG8082855.1"/>
    <property type="molecule type" value="Genomic_DNA"/>
</dbReference>